<reference evidence="2 3" key="1">
    <citation type="journal article" date="2015" name="Int. J. Syst. Evol. Microbiol.">
        <title>Burkholderia monticola sp. nov., isolated from mountain soil.</title>
        <authorList>
            <person name="Baek I."/>
            <person name="Seo B."/>
            <person name="Lee I."/>
            <person name="Yi H."/>
            <person name="Chun J."/>
        </authorList>
    </citation>
    <scope>NUCLEOTIDE SEQUENCE [LARGE SCALE GENOMIC DNA]</scope>
    <source>
        <strain evidence="2 3">JC2948</strain>
    </source>
</reference>
<gene>
    <name evidence="2" type="ORF">CI15_32990</name>
</gene>
<dbReference type="STRING" id="1399968.CI15_32990"/>
<sequence length="92" mass="10240">MRLVIALTEVNSRHLRAESRRAGADIELAWALAAEQRDGVSPEGTANIARLRERLDEAESGLREIESDRERLADELLRLESRASSGTQGGWQ</sequence>
<evidence type="ECO:0000256" key="1">
    <source>
        <dbReference type="SAM" id="Coils"/>
    </source>
</evidence>
<organism evidence="2 3">
    <name type="scientific">Paraburkholderia monticola</name>
    <dbReference type="NCBI Taxonomy" id="1399968"/>
    <lineage>
        <taxon>Bacteria</taxon>
        <taxon>Pseudomonadati</taxon>
        <taxon>Pseudomonadota</taxon>
        <taxon>Betaproteobacteria</taxon>
        <taxon>Burkholderiales</taxon>
        <taxon>Burkholderiaceae</taxon>
        <taxon>Paraburkholderia</taxon>
    </lineage>
</organism>
<dbReference type="Proteomes" id="UP000075613">
    <property type="component" value="Unassembled WGS sequence"/>
</dbReference>
<proteinExistence type="predicted"/>
<accession>A0A149PCN7</accession>
<protein>
    <submittedName>
        <fullName evidence="2">Uncharacterized protein</fullName>
    </submittedName>
</protein>
<keyword evidence="3" id="KW-1185">Reference proteome</keyword>
<dbReference type="OrthoDB" id="9103562at2"/>
<feature type="coiled-coil region" evidence="1">
    <location>
        <begin position="48"/>
        <end position="82"/>
    </location>
</feature>
<dbReference type="EMBL" id="LRBG01000039">
    <property type="protein sequence ID" value="KXU82781.1"/>
    <property type="molecule type" value="Genomic_DNA"/>
</dbReference>
<keyword evidence="1" id="KW-0175">Coiled coil</keyword>
<name>A0A149PCN7_9BURK</name>
<evidence type="ECO:0000313" key="2">
    <source>
        <dbReference type="EMBL" id="KXU82781.1"/>
    </source>
</evidence>
<evidence type="ECO:0000313" key="3">
    <source>
        <dbReference type="Proteomes" id="UP000075613"/>
    </source>
</evidence>
<comment type="caution">
    <text evidence="2">The sequence shown here is derived from an EMBL/GenBank/DDBJ whole genome shotgun (WGS) entry which is preliminary data.</text>
</comment>
<dbReference type="AlphaFoldDB" id="A0A149PCN7"/>